<dbReference type="InterPro" id="IPR025739">
    <property type="entry name" value="FAM110_N"/>
</dbReference>
<sequence length="302" mass="32588">MPTEALRSEGAVRVPGQVTPAPAVPLRILNKGPEYFRRTAEPNPKRLSAVERLEADKAKYVKSQEVMKSRQEPVKPPAGQAATPKACNNNAKAESCVQRGNLNLDILRNILNSSEGTSAKEGSGHLPPLYASHSSSDIRRACHGKAYRVAPSCGSAPPLPARRGAPPITVPPLETDGVASVLSAGAPPLRRSKSDLSERLGVRPDADQFFSHCGLDPEEMENTDVESGPRAGSDVISLNFRSASVLSSDRERSPHSDGEPTDDEDDGDRVPYGISAVERNARVIKWLYGIRQARETHRVSHV</sequence>
<evidence type="ECO:0000259" key="7">
    <source>
        <dbReference type="Pfam" id="PF14160"/>
    </source>
</evidence>
<dbReference type="InterPro" id="IPR025740">
    <property type="entry name" value="FAM110"/>
</dbReference>
<dbReference type="Proteomes" id="UP000261540">
    <property type="component" value="Unplaced"/>
</dbReference>
<organism evidence="9 10">
    <name type="scientific">Paramormyrops kingsleyae</name>
    <dbReference type="NCBI Taxonomy" id="1676925"/>
    <lineage>
        <taxon>Eukaryota</taxon>
        <taxon>Metazoa</taxon>
        <taxon>Chordata</taxon>
        <taxon>Craniata</taxon>
        <taxon>Vertebrata</taxon>
        <taxon>Euteleostomi</taxon>
        <taxon>Actinopterygii</taxon>
        <taxon>Neopterygii</taxon>
        <taxon>Teleostei</taxon>
        <taxon>Osteoglossocephala</taxon>
        <taxon>Osteoglossomorpha</taxon>
        <taxon>Osteoglossiformes</taxon>
        <taxon>Mormyridae</taxon>
        <taxon>Paramormyrops</taxon>
    </lineage>
</organism>
<protein>
    <recommendedName>
        <fullName evidence="5">Protein FAM110B</fullName>
    </recommendedName>
</protein>
<keyword evidence="4" id="KW-0206">Cytoskeleton</keyword>
<feature type="domain" description="Centrosome-associated FAM110 N-terminal" evidence="8">
    <location>
        <begin position="20"/>
        <end position="78"/>
    </location>
</feature>
<dbReference type="GeneTree" id="ENSGT00950000183056"/>
<dbReference type="Pfam" id="PF14161">
    <property type="entry name" value="FAM110_N"/>
    <property type="match status" value="1"/>
</dbReference>
<name>A0A3B3RS71_9TELE</name>
<keyword evidence="3" id="KW-0963">Cytoplasm</keyword>
<dbReference type="PANTHER" id="PTHR14758">
    <property type="entry name" value="AGAP005440-PA"/>
    <property type="match status" value="1"/>
</dbReference>
<feature type="compositionally biased region" description="Basic and acidic residues" evidence="6">
    <location>
        <begin position="248"/>
        <end position="258"/>
    </location>
</feature>
<feature type="region of interest" description="Disordered" evidence="6">
    <location>
        <begin position="211"/>
        <end position="271"/>
    </location>
</feature>
<dbReference type="InterPro" id="IPR025741">
    <property type="entry name" value="FAM110_C"/>
</dbReference>
<evidence type="ECO:0000256" key="6">
    <source>
        <dbReference type="SAM" id="MobiDB-lite"/>
    </source>
</evidence>
<evidence type="ECO:0000313" key="10">
    <source>
        <dbReference type="Proteomes" id="UP000261540"/>
    </source>
</evidence>
<accession>A0A3B3RS71</accession>
<dbReference type="AlphaFoldDB" id="A0A3B3RS71"/>
<comment type="similarity">
    <text evidence="2">Belongs to the FAM110 family.</text>
</comment>
<dbReference type="STRING" id="1676925.ENSPKIP00000021148"/>
<evidence type="ECO:0000256" key="1">
    <source>
        <dbReference type="ARBA" id="ARBA00004300"/>
    </source>
</evidence>
<comment type="subcellular location">
    <subcellularLocation>
        <location evidence="1">Cytoplasm</location>
        <location evidence="1">Cytoskeleton</location>
        <location evidence="1">Microtubule organizing center</location>
        <location evidence="1">Centrosome</location>
    </subcellularLocation>
</comment>
<evidence type="ECO:0000313" key="9">
    <source>
        <dbReference type="Ensembl" id="ENSPKIP00000021148.1"/>
    </source>
</evidence>
<evidence type="ECO:0000256" key="5">
    <source>
        <dbReference type="ARBA" id="ARBA00039346"/>
    </source>
</evidence>
<keyword evidence="10" id="KW-1185">Reference proteome</keyword>
<dbReference type="GO" id="GO:0005813">
    <property type="term" value="C:centrosome"/>
    <property type="evidence" value="ECO:0007669"/>
    <property type="project" value="UniProtKB-SubCell"/>
</dbReference>
<dbReference type="Ensembl" id="ENSPKIT00000001777.1">
    <property type="protein sequence ID" value="ENSPKIP00000021148.1"/>
    <property type="gene ID" value="ENSPKIG00000005669.1"/>
</dbReference>
<evidence type="ECO:0000259" key="8">
    <source>
        <dbReference type="Pfam" id="PF14161"/>
    </source>
</evidence>
<dbReference type="Pfam" id="PF14160">
    <property type="entry name" value="FAM110_C"/>
    <property type="match status" value="1"/>
</dbReference>
<feature type="region of interest" description="Disordered" evidence="6">
    <location>
        <begin position="61"/>
        <end position="86"/>
    </location>
</feature>
<dbReference type="PANTHER" id="PTHR14758:SF2">
    <property type="entry name" value="PROTEIN FAM110B"/>
    <property type="match status" value="1"/>
</dbReference>
<evidence type="ECO:0000256" key="4">
    <source>
        <dbReference type="ARBA" id="ARBA00023212"/>
    </source>
</evidence>
<evidence type="ECO:0000256" key="2">
    <source>
        <dbReference type="ARBA" id="ARBA00010576"/>
    </source>
</evidence>
<feature type="domain" description="Centrosome-associated FAM110 C-terminal" evidence="7">
    <location>
        <begin position="188"/>
        <end position="293"/>
    </location>
</feature>
<reference evidence="9" key="2">
    <citation type="submission" date="2025-09" db="UniProtKB">
        <authorList>
            <consortium name="Ensembl"/>
        </authorList>
    </citation>
    <scope>IDENTIFICATION</scope>
</reference>
<reference evidence="9" key="1">
    <citation type="submission" date="2025-08" db="UniProtKB">
        <authorList>
            <consortium name="Ensembl"/>
        </authorList>
    </citation>
    <scope>IDENTIFICATION</scope>
</reference>
<proteinExistence type="inferred from homology"/>
<evidence type="ECO:0000256" key="3">
    <source>
        <dbReference type="ARBA" id="ARBA00022490"/>
    </source>
</evidence>